<comment type="subcellular location">
    <subcellularLocation>
        <location evidence="1">Nucleus</location>
    </subcellularLocation>
</comment>
<keyword evidence="4" id="KW-0238">DNA-binding</keyword>
<keyword evidence="7" id="KW-0539">Nucleus</keyword>
<dbReference type="Gene3D" id="1.10.10.60">
    <property type="entry name" value="Homeodomain-like"/>
    <property type="match status" value="2"/>
</dbReference>
<comment type="caution">
    <text evidence="11">The sequence shown here is derived from an EMBL/GenBank/DDBJ whole genome shotgun (WGS) entry which is preliminary data.</text>
</comment>
<evidence type="ECO:0000256" key="3">
    <source>
        <dbReference type="ARBA" id="ARBA00023015"/>
    </source>
</evidence>
<dbReference type="GO" id="GO:0045893">
    <property type="term" value="P:positive regulation of DNA-templated transcription"/>
    <property type="evidence" value="ECO:0007669"/>
    <property type="project" value="UniProtKB-ARBA"/>
</dbReference>
<dbReference type="PROSITE" id="PS50090">
    <property type="entry name" value="MYB_LIKE"/>
    <property type="match status" value="2"/>
</dbReference>
<dbReference type="PANTHER" id="PTHR47995">
    <property type="entry name" value="TRANSCRIPTION FACTOR MYB33-RELATED"/>
    <property type="match status" value="1"/>
</dbReference>
<dbReference type="InterPro" id="IPR009057">
    <property type="entry name" value="Homeodomain-like_sf"/>
</dbReference>
<feature type="compositionally biased region" description="Polar residues" evidence="8">
    <location>
        <begin position="168"/>
        <end position="197"/>
    </location>
</feature>
<dbReference type="PROSITE" id="PS51294">
    <property type="entry name" value="HTH_MYB"/>
    <property type="match status" value="2"/>
</dbReference>
<keyword evidence="2" id="KW-0677">Repeat</keyword>
<evidence type="ECO:0000256" key="5">
    <source>
        <dbReference type="ARBA" id="ARBA00023159"/>
    </source>
</evidence>
<gene>
    <name evidence="11" type="ORF">F3Y22_tig00008706pilonHSYRG00068</name>
</gene>
<dbReference type="Proteomes" id="UP000436088">
    <property type="component" value="Unassembled WGS sequence"/>
</dbReference>
<accession>A0A6A3C9U9</accession>
<keyword evidence="5" id="KW-0010">Activator</keyword>
<feature type="region of interest" description="Disordered" evidence="8">
    <location>
        <begin position="153"/>
        <end position="197"/>
    </location>
</feature>
<dbReference type="GO" id="GO:0003700">
    <property type="term" value="F:DNA-binding transcription factor activity"/>
    <property type="evidence" value="ECO:0007669"/>
    <property type="project" value="UniProtKB-ARBA"/>
</dbReference>
<dbReference type="EMBL" id="VEPZ02000422">
    <property type="protein sequence ID" value="KAE8725484.1"/>
    <property type="molecule type" value="Genomic_DNA"/>
</dbReference>
<dbReference type="SMART" id="SM00717">
    <property type="entry name" value="SANT"/>
    <property type="match status" value="2"/>
</dbReference>
<evidence type="ECO:0000259" key="10">
    <source>
        <dbReference type="PROSITE" id="PS51294"/>
    </source>
</evidence>
<reference evidence="11" key="1">
    <citation type="submission" date="2019-09" db="EMBL/GenBank/DDBJ databases">
        <title>Draft genome information of white flower Hibiscus syriacus.</title>
        <authorList>
            <person name="Kim Y.-M."/>
        </authorList>
    </citation>
    <scope>NUCLEOTIDE SEQUENCE [LARGE SCALE GENOMIC DNA]</scope>
    <source>
        <strain evidence="11">YM2019G1</strain>
    </source>
</reference>
<evidence type="ECO:0000256" key="8">
    <source>
        <dbReference type="SAM" id="MobiDB-lite"/>
    </source>
</evidence>
<dbReference type="FunFam" id="1.10.10.60:FF:000001">
    <property type="entry name" value="MYB-related transcription factor"/>
    <property type="match status" value="1"/>
</dbReference>
<proteinExistence type="predicted"/>
<dbReference type="PANTHER" id="PTHR47995:SF18">
    <property type="entry name" value="TRANSCRIPTION FACTOR MYB65"/>
    <property type="match status" value="1"/>
</dbReference>
<dbReference type="Pfam" id="PF00249">
    <property type="entry name" value="Myb_DNA-binding"/>
    <property type="match status" value="2"/>
</dbReference>
<keyword evidence="3" id="KW-0805">Transcription regulation</keyword>
<keyword evidence="6" id="KW-0804">Transcription</keyword>
<feature type="region of interest" description="Disordered" evidence="8">
    <location>
        <begin position="223"/>
        <end position="247"/>
    </location>
</feature>
<evidence type="ECO:0000313" key="12">
    <source>
        <dbReference type="Proteomes" id="UP000436088"/>
    </source>
</evidence>
<feature type="domain" description="HTH myb-type" evidence="10">
    <location>
        <begin position="29"/>
        <end position="81"/>
    </location>
</feature>
<dbReference type="GO" id="GO:0048235">
    <property type="term" value="P:pollen sperm cell differentiation"/>
    <property type="evidence" value="ECO:0007669"/>
    <property type="project" value="UniProtKB-ARBA"/>
</dbReference>
<keyword evidence="12" id="KW-1185">Reference proteome</keyword>
<dbReference type="InterPro" id="IPR017930">
    <property type="entry name" value="Myb_dom"/>
</dbReference>
<dbReference type="OrthoDB" id="2143914at2759"/>
<evidence type="ECO:0000256" key="6">
    <source>
        <dbReference type="ARBA" id="ARBA00023163"/>
    </source>
</evidence>
<dbReference type="GO" id="GO:0090406">
    <property type="term" value="C:pollen tube"/>
    <property type="evidence" value="ECO:0007669"/>
    <property type="project" value="UniProtKB-ARBA"/>
</dbReference>
<dbReference type="GO" id="GO:0005634">
    <property type="term" value="C:nucleus"/>
    <property type="evidence" value="ECO:0007669"/>
    <property type="project" value="UniProtKB-SubCell"/>
</dbReference>
<sequence length="538" mass="59328">MMMMGGNNQVCRQNEGGVGLNNNGSEEGGVILKKGPWTAAEDAILAEYVRSHGEGNWNALQKNTELARCGKSCRLRWANHLRPNLKKGAFSPEEERIIIELHAKMGNKWARMATQLPGRTDNEIKNYWNTRVKRRQRRGLPLYPPDIQPLLSQHQQNQHRSLPATPIASPTGTSTYSFSFQTPRPSSSPNLHGSMSMQSHPLHINRSTSHILYSPHSELPYLRSPATVSTPPPLPNPSPSTHVSPFQSPHGPAFSTLPLFDSSTSNTCNNNINSSNGGHNNNNTVSSDFFFPRATPPLQLPMRYKRLRLNVSESNNDVVVNNGSGSGSTGSSFMLQHPPLQKNSFFDPHNFASTFGGTSTPLTSPHYPSPSYSLDPITLDLTSSSRILADQHHFDTVQFISTPEFTSPSKRNDELPSNHFLSLDGNSEVTFDQNNNNNNDSNKILSIPFCGLLDDMLEEAQLLAADKDDITRRPTCMVGFSTSSEGLASAKEETATDQGLNATQEDYSGLLDIPSSMAMPDWYDNCGKSPTDFWNDSK</sequence>
<protein>
    <submittedName>
        <fullName evidence="11">Transcription factor MYB34</fullName>
    </submittedName>
</protein>
<evidence type="ECO:0000256" key="4">
    <source>
        <dbReference type="ARBA" id="ARBA00023125"/>
    </source>
</evidence>
<dbReference type="FunFam" id="1.10.10.60:FF:000404">
    <property type="entry name" value="Transcription factor MYB97"/>
    <property type="match status" value="1"/>
</dbReference>
<dbReference type="AlphaFoldDB" id="A0A6A3C9U9"/>
<dbReference type="InterPro" id="IPR001005">
    <property type="entry name" value="SANT/Myb"/>
</dbReference>
<feature type="domain" description="Myb-like" evidence="9">
    <location>
        <begin position="32"/>
        <end position="81"/>
    </location>
</feature>
<evidence type="ECO:0000256" key="1">
    <source>
        <dbReference type="ARBA" id="ARBA00004123"/>
    </source>
</evidence>
<dbReference type="GO" id="GO:0003677">
    <property type="term" value="F:DNA binding"/>
    <property type="evidence" value="ECO:0007669"/>
    <property type="project" value="UniProtKB-KW"/>
</dbReference>
<evidence type="ECO:0000256" key="7">
    <source>
        <dbReference type="ARBA" id="ARBA00023242"/>
    </source>
</evidence>
<dbReference type="SUPFAM" id="SSF46689">
    <property type="entry name" value="Homeodomain-like"/>
    <property type="match status" value="1"/>
</dbReference>
<feature type="domain" description="HTH myb-type" evidence="10">
    <location>
        <begin position="82"/>
        <end position="136"/>
    </location>
</feature>
<evidence type="ECO:0000259" key="9">
    <source>
        <dbReference type="PROSITE" id="PS50090"/>
    </source>
</evidence>
<organism evidence="11 12">
    <name type="scientific">Hibiscus syriacus</name>
    <name type="common">Rose of Sharon</name>
    <dbReference type="NCBI Taxonomy" id="106335"/>
    <lineage>
        <taxon>Eukaryota</taxon>
        <taxon>Viridiplantae</taxon>
        <taxon>Streptophyta</taxon>
        <taxon>Embryophyta</taxon>
        <taxon>Tracheophyta</taxon>
        <taxon>Spermatophyta</taxon>
        <taxon>Magnoliopsida</taxon>
        <taxon>eudicotyledons</taxon>
        <taxon>Gunneridae</taxon>
        <taxon>Pentapetalae</taxon>
        <taxon>rosids</taxon>
        <taxon>malvids</taxon>
        <taxon>Malvales</taxon>
        <taxon>Malvaceae</taxon>
        <taxon>Malvoideae</taxon>
        <taxon>Hibiscus</taxon>
    </lineage>
</organism>
<name>A0A6A3C9U9_HIBSY</name>
<dbReference type="GO" id="GO:0080092">
    <property type="term" value="P:regulation of pollen tube growth"/>
    <property type="evidence" value="ECO:0007669"/>
    <property type="project" value="UniProtKB-ARBA"/>
</dbReference>
<evidence type="ECO:0000256" key="2">
    <source>
        <dbReference type="ARBA" id="ARBA00022737"/>
    </source>
</evidence>
<dbReference type="CDD" id="cd00167">
    <property type="entry name" value="SANT"/>
    <property type="match status" value="2"/>
</dbReference>
<evidence type="ECO:0000313" key="11">
    <source>
        <dbReference type="EMBL" id="KAE8725484.1"/>
    </source>
</evidence>
<feature type="domain" description="Myb-like" evidence="9">
    <location>
        <begin position="82"/>
        <end position="132"/>
    </location>
</feature>